<accession>A0AAJ4WAA4</accession>
<protein>
    <submittedName>
        <fullName evidence="1">Uncharacterized protein</fullName>
    </submittedName>
</protein>
<proteinExistence type="predicted"/>
<evidence type="ECO:0000313" key="1">
    <source>
        <dbReference type="EMBL" id="SFC75649.1"/>
    </source>
</evidence>
<organism evidence="1 2">
    <name type="scientific">Pragia fontium DSM 5563 = ATCC 49100</name>
    <dbReference type="NCBI Taxonomy" id="1122977"/>
    <lineage>
        <taxon>Bacteria</taxon>
        <taxon>Pseudomonadati</taxon>
        <taxon>Pseudomonadota</taxon>
        <taxon>Gammaproteobacteria</taxon>
        <taxon>Enterobacterales</taxon>
        <taxon>Budviciaceae</taxon>
        <taxon>Pragia</taxon>
    </lineage>
</organism>
<sequence>MLTIVVIVMSVLLVLSLLCWLCSPTWRKKIEEPKYRFLQMKQPGVEQKNSKE</sequence>
<name>A0AAJ4WAA4_9GAMM</name>
<dbReference type="Proteomes" id="UP000226420">
    <property type="component" value="Unassembled WGS sequence"/>
</dbReference>
<gene>
    <name evidence="1" type="ORF">SAMN02745723_10442</name>
</gene>
<evidence type="ECO:0000313" key="2">
    <source>
        <dbReference type="Proteomes" id="UP000226420"/>
    </source>
</evidence>
<dbReference type="EMBL" id="FOLW01000004">
    <property type="protein sequence ID" value="SFC75649.1"/>
    <property type="molecule type" value="Genomic_DNA"/>
</dbReference>
<dbReference type="AlphaFoldDB" id="A0AAJ4WAA4"/>
<reference evidence="1 2" key="1">
    <citation type="submission" date="2016-10" db="EMBL/GenBank/DDBJ databases">
        <authorList>
            <person name="Varghese N."/>
            <person name="Submissions S."/>
        </authorList>
    </citation>
    <scope>NUCLEOTIDE SEQUENCE [LARGE SCALE GENOMIC DNA]</scope>
    <source>
        <strain evidence="1 2">DSM 5563</strain>
    </source>
</reference>
<comment type="caution">
    <text evidence="1">The sequence shown here is derived from an EMBL/GenBank/DDBJ whole genome shotgun (WGS) entry which is preliminary data.</text>
</comment>
<dbReference type="RefSeq" id="WP_158487434.1">
    <property type="nucleotide sequence ID" value="NZ_FOLW01000004.1"/>
</dbReference>